<sequence length="88" mass="9667">MCQRCSRLVTEPALIRLRDGKPALWSSKGGFSLEENKPPGLIVLGNKEKFTERQSACLSEAKLTRIERLYFFSPKSVLSGIAGGGNIL</sequence>
<dbReference type="Proteomes" id="UP001054945">
    <property type="component" value="Unassembled WGS sequence"/>
</dbReference>
<comment type="caution">
    <text evidence="1">The sequence shown here is derived from an EMBL/GenBank/DDBJ whole genome shotgun (WGS) entry which is preliminary data.</text>
</comment>
<proteinExistence type="predicted"/>
<dbReference type="AlphaFoldDB" id="A0AAV4VFH9"/>
<reference evidence="1 2" key="1">
    <citation type="submission" date="2021-06" db="EMBL/GenBank/DDBJ databases">
        <title>Caerostris extrusa draft genome.</title>
        <authorList>
            <person name="Kono N."/>
            <person name="Arakawa K."/>
        </authorList>
    </citation>
    <scope>NUCLEOTIDE SEQUENCE [LARGE SCALE GENOMIC DNA]</scope>
</reference>
<gene>
    <name evidence="1" type="ORF">CEXT_85801</name>
</gene>
<accession>A0AAV4VFH9</accession>
<protein>
    <submittedName>
        <fullName evidence="1">Uncharacterized protein</fullName>
    </submittedName>
</protein>
<organism evidence="1 2">
    <name type="scientific">Caerostris extrusa</name>
    <name type="common">Bark spider</name>
    <name type="synonym">Caerostris bankana</name>
    <dbReference type="NCBI Taxonomy" id="172846"/>
    <lineage>
        <taxon>Eukaryota</taxon>
        <taxon>Metazoa</taxon>
        <taxon>Ecdysozoa</taxon>
        <taxon>Arthropoda</taxon>
        <taxon>Chelicerata</taxon>
        <taxon>Arachnida</taxon>
        <taxon>Araneae</taxon>
        <taxon>Araneomorphae</taxon>
        <taxon>Entelegynae</taxon>
        <taxon>Araneoidea</taxon>
        <taxon>Araneidae</taxon>
        <taxon>Caerostris</taxon>
    </lineage>
</organism>
<evidence type="ECO:0000313" key="1">
    <source>
        <dbReference type="EMBL" id="GIY68803.1"/>
    </source>
</evidence>
<dbReference type="EMBL" id="BPLR01014445">
    <property type="protein sequence ID" value="GIY68803.1"/>
    <property type="molecule type" value="Genomic_DNA"/>
</dbReference>
<evidence type="ECO:0000313" key="2">
    <source>
        <dbReference type="Proteomes" id="UP001054945"/>
    </source>
</evidence>
<keyword evidence="2" id="KW-1185">Reference proteome</keyword>
<name>A0AAV4VFH9_CAEEX</name>